<name>A0A4Y7PX83_9AGAM</name>
<dbReference type="STRING" id="50990.A0A4Y7PX83"/>
<evidence type="ECO:0000313" key="2">
    <source>
        <dbReference type="EMBL" id="TDL19150.1"/>
    </source>
</evidence>
<dbReference type="VEuPathDB" id="FungiDB:BD410DRAFT_877077"/>
<dbReference type="OrthoDB" id="2017974at2759"/>
<dbReference type="EMBL" id="ML170199">
    <property type="protein sequence ID" value="TDL19150.1"/>
    <property type="molecule type" value="Genomic_DNA"/>
</dbReference>
<evidence type="ECO:0000259" key="1">
    <source>
        <dbReference type="Pfam" id="PF13638"/>
    </source>
</evidence>
<gene>
    <name evidence="2" type="ORF">BD410DRAFT_877077</name>
</gene>
<dbReference type="AlphaFoldDB" id="A0A4Y7PX83"/>
<reference evidence="2 3" key="1">
    <citation type="submission" date="2018-06" db="EMBL/GenBank/DDBJ databases">
        <title>A transcriptomic atlas of mushroom development highlights an independent origin of complex multicellularity.</title>
        <authorList>
            <consortium name="DOE Joint Genome Institute"/>
            <person name="Krizsan K."/>
            <person name="Almasi E."/>
            <person name="Merenyi Z."/>
            <person name="Sahu N."/>
            <person name="Viragh M."/>
            <person name="Koszo T."/>
            <person name="Mondo S."/>
            <person name="Kiss B."/>
            <person name="Balint B."/>
            <person name="Kues U."/>
            <person name="Barry K."/>
            <person name="Hegedus J.C."/>
            <person name="Henrissat B."/>
            <person name="Johnson J."/>
            <person name="Lipzen A."/>
            <person name="Ohm R."/>
            <person name="Nagy I."/>
            <person name="Pangilinan J."/>
            <person name="Yan J."/>
            <person name="Xiong Y."/>
            <person name="Grigoriev I.V."/>
            <person name="Hibbett D.S."/>
            <person name="Nagy L.G."/>
        </authorList>
    </citation>
    <scope>NUCLEOTIDE SEQUENCE [LARGE SCALE GENOMIC DNA]</scope>
    <source>
        <strain evidence="2 3">SZMC22713</strain>
    </source>
</reference>
<dbReference type="InterPro" id="IPR002716">
    <property type="entry name" value="PIN_dom"/>
</dbReference>
<proteinExistence type="predicted"/>
<protein>
    <recommendedName>
        <fullName evidence="1">PIN domain-containing protein</fullName>
    </recommendedName>
</protein>
<evidence type="ECO:0000313" key="3">
    <source>
        <dbReference type="Proteomes" id="UP000294933"/>
    </source>
</evidence>
<feature type="domain" description="PIN" evidence="1">
    <location>
        <begin position="160"/>
        <end position="238"/>
    </location>
</feature>
<sequence length="248" mass="27430">MRSNVLARPPIVLDRTKHPAPKSSARLFDFIFAYSITSSNFTLSSTTDGSSASSALFREETGGSAFAVQLKKLYRVIKNVEAKALKLHGRLTLRLKSRKNGVNLSQNTNQVGVFAVWNEVVVASMSADFGKPERKGTPRWRFYAAMGFKVQTSKGNYLSTLVVRSEQVEFSDASWGRNMGDLILRAAVWHDGHWANRSAILSANVDERDTTGAAKVVLLSFDRNLRLKARAGQLDAADEKDMAEIFKA</sequence>
<keyword evidence="3" id="KW-1185">Reference proteome</keyword>
<dbReference type="Gene3D" id="3.40.50.1010">
    <property type="entry name" value="5'-nuclease"/>
    <property type="match status" value="1"/>
</dbReference>
<accession>A0A4Y7PX83</accession>
<dbReference type="Pfam" id="PF13638">
    <property type="entry name" value="PIN_4"/>
    <property type="match status" value="1"/>
</dbReference>
<organism evidence="2 3">
    <name type="scientific">Rickenella mellea</name>
    <dbReference type="NCBI Taxonomy" id="50990"/>
    <lineage>
        <taxon>Eukaryota</taxon>
        <taxon>Fungi</taxon>
        <taxon>Dikarya</taxon>
        <taxon>Basidiomycota</taxon>
        <taxon>Agaricomycotina</taxon>
        <taxon>Agaricomycetes</taxon>
        <taxon>Hymenochaetales</taxon>
        <taxon>Rickenellaceae</taxon>
        <taxon>Rickenella</taxon>
    </lineage>
</organism>
<dbReference type="Proteomes" id="UP000294933">
    <property type="component" value="Unassembled WGS sequence"/>
</dbReference>